<keyword evidence="3 6" id="KW-0812">Transmembrane</keyword>
<evidence type="ECO:0000256" key="1">
    <source>
        <dbReference type="ARBA" id="ARBA00004651"/>
    </source>
</evidence>
<name>A0A6I4ZQG0_9BACI</name>
<evidence type="ECO:0000256" key="4">
    <source>
        <dbReference type="ARBA" id="ARBA00022989"/>
    </source>
</evidence>
<reference evidence="8 9" key="1">
    <citation type="submission" date="2019-11" db="EMBL/GenBank/DDBJ databases">
        <title>Genome sequences of 17 halophilic strains isolated from different environments.</title>
        <authorList>
            <person name="Furrow R.E."/>
        </authorList>
    </citation>
    <scope>NUCLEOTIDE SEQUENCE [LARGE SCALE GENOMIC DNA]</scope>
    <source>
        <strain evidence="8 9">22514_16_FS</strain>
    </source>
</reference>
<accession>A0A6I4ZQG0</accession>
<feature type="transmembrane region" description="Helical" evidence="6">
    <location>
        <begin position="305"/>
        <end position="323"/>
    </location>
</feature>
<keyword evidence="2" id="KW-1003">Cell membrane</keyword>
<evidence type="ECO:0000259" key="7">
    <source>
        <dbReference type="Pfam" id="PF12698"/>
    </source>
</evidence>
<protein>
    <recommendedName>
        <fullName evidence="7">ABC-2 type transporter transmembrane domain-containing protein</fullName>
    </recommendedName>
</protein>
<dbReference type="InterPro" id="IPR013525">
    <property type="entry name" value="ABC2_TM"/>
</dbReference>
<proteinExistence type="predicted"/>
<keyword evidence="5 6" id="KW-0472">Membrane</keyword>
<dbReference type="Gene3D" id="3.40.1710.10">
    <property type="entry name" value="abc type-2 transporter like domain"/>
    <property type="match status" value="1"/>
</dbReference>
<feature type="transmembrane region" description="Helical" evidence="6">
    <location>
        <begin position="278"/>
        <end position="299"/>
    </location>
</feature>
<sequence length="351" mass="40024">MLTYLGLQLRRWKTKPFVALISMMFPFLCFFILAPFLTSTTEKTTIPIAIVDEDESTYSQRIVSRLTDQQRLSIQLLPYKDMVKALQKGEVEAGFVLQEGLENEIKAGAIQDTITWMRTSNSTLDVFIKEQLGAELMRIALNAKAANTVMEASQSNKDWEEVYQYSASFWEPSPLFEMNFIKRTPSFPQQDKALLANWHKTVLVLFFFYAWTMSIWLCQQLWKDKQNGVLDRLSLVQLTPIRYYLGQGLSIWLVSLMSFLIAICAMGGRVPWDLLLQVGLWASIVLTGTIVVTYAFYLMFKLSSATLIVIESVAVVTVVATLLNQSGVSWIGDTVVPYFPPSWLMHNPFIM</sequence>
<organism evidence="8 9">
    <name type="scientific">Pontibacillus yanchengensis</name>
    <dbReference type="NCBI Taxonomy" id="462910"/>
    <lineage>
        <taxon>Bacteria</taxon>
        <taxon>Bacillati</taxon>
        <taxon>Bacillota</taxon>
        <taxon>Bacilli</taxon>
        <taxon>Bacillales</taxon>
        <taxon>Bacillaceae</taxon>
        <taxon>Pontibacillus</taxon>
    </lineage>
</organism>
<evidence type="ECO:0000256" key="6">
    <source>
        <dbReference type="SAM" id="Phobius"/>
    </source>
</evidence>
<dbReference type="RefSeq" id="WP_160847777.1">
    <property type="nucleotide sequence ID" value="NZ_WMEQ01000001.1"/>
</dbReference>
<dbReference type="GO" id="GO:0140359">
    <property type="term" value="F:ABC-type transporter activity"/>
    <property type="evidence" value="ECO:0007669"/>
    <property type="project" value="InterPro"/>
</dbReference>
<dbReference type="OrthoDB" id="2966955at2"/>
<feature type="domain" description="ABC-2 type transporter transmembrane" evidence="7">
    <location>
        <begin position="21"/>
        <end position="315"/>
    </location>
</feature>
<evidence type="ECO:0000313" key="9">
    <source>
        <dbReference type="Proteomes" id="UP000468638"/>
    </source>
</evidence>
<gene>
    <name evidence="8" type="ORF">GLW05_02595</name>
</gene>
<evidence type="ECO:0000256" key="5">
    <source>
        <dbReference type="ARBA" id="ARBA00023136"/>
    </source>
</evidence>
<dbReference type="PANTHER" id="PTHR30294:SF29">
    <property type="entry name" value="MULTIDRUG ABC TRANSPORTER PERMEASE YBHS-RELATED"/>
    <property type="match status" value="1"/>
</dbReference>
<feature type="transmembrane region" description="Helical" evidence="6">
    <location>
        <begin position="202"/>
        <end position="222"/>
    </location>
</feature>
<evidence type="ECO:0000313" key="8">
    <source>
        <dbReference type="EMBL" id="MYL32495.1"/>
    </source>
</evidence>
<dbReference type="Pfam" id="PF12698">
    <property type="entry name" value="ABC2_membrane_3"/>
    <property type="match status" value="1"/>
</dbReference>
<feature type="transmembrane region" description="Helical" evidence="6">
    <location>
        <begin position="242"/>
        <end position="266"/>
    </location>
</feature>
<dbReference type="Proteomes" id="UP000468638">
    <property type="component" value="Unassembled WGS sequence"/>
</dbReference>
<dbReference type="PANTHER" id="PTHR30294">
    <property type="entry name" value="MEMBRANE COMPONENT OF ABC TRANSPORTER YHHJ-RELATED"/>
    <property type="match status" value="1"/>
</dbReference>
<evidence type="ECO:0000256" key="3">
    <source>
        <dbReference type="ARBA" id="ARBA00022692"/>
    </source>
</evidence>
<evidence type="ECO:0000256" key="2">
    <source>
        <dbReference type="ARBA" id="ARBA00022475"/>
    </source>
</evidence>
<feature type="transmembrane region" description="Helical" evidence="6">
    <location>
        <begin position="17"/>
        <end position="37"/>
    </location>
</feature>
<dbReference type="AlphaFoldDB" id="A0A6I4ZQG0"/>
<dbReference type="GO" id="GO:0005886">
    <property type="term" value="C:plasma membrane"/>
    <property type="evidence" value="ECO:0007669"/>
    <property type="project" value="UniProtKB-SubCell"/>
</dbReference>
<comment type="caution">
    <text evidence="8">The sequence shown here is derived from an EMBL/GenBank/DDBJ whole genome shotgun (WGS) entry which is preliminary data.</text>
</comment>
<comment type="subcellular location">
    <subcellularLocation>
        <location evidence="1">Cell membrane</location>
        <topology evidence="1">Multi-pass membrane protein</topology>
    </subcellularLocation>
</comment>
<keyword evidence="4 6" id="KW-1133">Transmembrane helix</keyword>
<dbReference type="InterPro" id="IPR051449">
    <property type="entry name" value="ABC-2_transporter_component"/>
</dbReference>
<dbReference type="EMBL" id="WMEQ01000001">
    <property type="protein sequence ID" value="MYL32495.1"/>
    <property type="molecule type" value="Genomic_DNA"/>
</dbReference>